<dbReference type="SUPFAM" id="SSF55785">
    <property type="entry name" value="PYP-like sensor domain (PAS domain)"/>
    <property type="match status" value="2"/>
</dbReference>
<dbReference type="NCBIfam" id="TIGR00229">
    <property type="entry name" value="sensory_box"/>
    <property type="match status" value="2"/>
</dbReference>
<dbReference type="Pfam" id="PF00989">
    <property type="entry name" value="PAS"/>
    <property type="match status" value="1"/>
</dbReference>
<dbReference type="Pfam" id="PF00990">
    <property type="entry name" value="GGDEF"/>
    <property type="match status" value="1"/>
</dbReference>
<dbReference type="InterPro" id="IPR001610">
    <property type="entry name" value="PAC"/>
</dbReference>
<dbReference type="InterPro" id="IPR000160">
    <property type="entry name" value="GGDEF_dom"/>
</dbReference>
<dbReference type="NCBIfam" id="TIGR00254">
    <property type="entry name" value="GGDEF"/>
    <property type="match status" value="1"/>
</dbReference>
<organism evidence="4 5">
    <name type="scientific">Vreelandella vilamensis</name>
    <dbReference type="NCBI Taxonomy" id="531309"/>
    <lineage>
        <taxon>Bacteria</taxon>
        <taxon>Pseudomonadati</taxon>
        <taxon>Pseudomonadota</taxon>
        <taxon>Gammaproteobacteria</taxon>
        <taxon>Oceanospirillales</taxon>
        <taxon>Halomonadaceae</taxon>
        <taxon>Vreelandella</taxon>
    </lineage>
</organism>
<feature type="domain" description="PAC" evidence="2">
    <location>
        <begin position="84"/>
        <end position="138"/>
    </location>
</feature>
<feature type="domain" description="PAS" evidence="1">
    <location>
        <begin position="135"/>
        <end position="181"/>
    </location>
</feature>
<dbReference type="InterPro" id="IPR013767">
    <property type="entry name" value="PAS_fold"/>
</dbReference>
<keyword evidence="4" id="KW-0808">Transferase</keyword>
<dbReference type="SMART" id="SM00086">
    <property type="entry name" value="PAC"/>
    <property type="match status" value="2"/>
</dbReference>
<dbReference type="PROSITE" id="PS50113">
    <property type="entry name" value="PAC"/>
    <property type="match status" value="2"/>
</dbReference>
<dbReference type="Gene3D" id="3.30.450.20">
    <property type="entry name" value="PAS domain"/>
    <property type="match status" value="2"/>
</dbReference>
<dbReference type="Pfam" id="PF13426">
    <property type="entry name" value="PAS_9"/>
    <property type="match status" value="1"/>
</dbReference>
<protein>
    <submittedName>
        <fullName evidence="4">Diguanylate cyclase</fullName>
        <ecNumber evidence="4">2.7.7.65</ecNumber>
    </submittedName>
</protein>
<dbReference type="SMART" id="SM00267">
    <property type="entry name" value="GGDEF"/>
    <property type="match status" value="1"/>
</dbReference>
<dbReference type="PROSITE" id="PS50887">
    <property type="entry name" value="GGDEF"/>
    <property type="match status" value="1"/>
</dbReference>
<evidence type="ECO:0000313" key="5">
    <source>
        <dbReference type="Proteomes" id="UP001254564"/>
    </source>
</evidence>
<dbReference type="InterPro" id="IPR035965">
    <property type="entry name" value="PAS-like_dom_sf"/>
</dbReference>
<keyword evidence="5" id="KW-1185">Reference proteome</keyword>
<comment type="caution">
    <text evidence="4">The sequence shown here is derived from an EMBL/GenBank/DDBJ whole genome shotgun (WGS) entry which is preliminary data.</text>
</comment>
<name>A0ABU1H5J2_9GAMM</name>
<evidence type="ECO:0000259" key="2">
    <source>
        <dbReference type="PROSITE" id="PS50113"/>
    </source>
</evidence>
<proteinExistence type="predicted"/>
<evidence type="ECO:0000259" key="3">
    <source>
        <dbReference type="PROSITE" id="PS50887"/>
    </source>
</evidence>
<dbReference type="EC" id="2.7.7.65" evidence="4"/>
<dbReference type="InterPro" id="IPR052163">
    <property type="entry name" value="DGC-Regulatory_Protein"/>
</dbReference>
<dbReference type="CDD" id="cd01949">
    <property type="entry name" value="GGDEF"/>
    <property type="match status" value="1"/>
</dbReference>
<dbReference type="CDD" id="cd00130">
    <property type="entry name" value="PAS"/>
    <property type="match status" value="2"/>
</dbReference>
<dbReference type="PANTHER" id="PTHR46663">
    <property type="entry name" value="DIGUANYLATE CYCLASE DGCT-RELATED"/>
    <property type="match status" value="1"/>
</dbReference>
<dbReference type="InterPro" id="IPR043128">
    <property type="entry name" value="Rev_trsase/Diguanyl_cyclase"/>
</dbReference>
<gene>
    <name evidence="4" type="ORF">QC823_11310</name>
</gene>
<evidence type="ECO:0000313" key="4">
    <source>
        <dbReference type="EMBL" id="MDR5899572.1"/>
    </source>
</evidence>
<accession>A0ABU1H5J2</accession>
<keyword evidence="4" id="KW-0548">Nucleotidyltransferase</keyword>
<feature type="domain" description="PAS" evidence="1">
    <location>
        <begin position="8"/>
        <end position="83"/>
    </location>
</feature>
<dbReference type="SMART" id="SM00091">
    <property type="entry name" value="PAS"/>
    <property type="match status" value="2"/>
</dbReference>
<dbReference type="SUPFAM" id="SSF55073">
    <property type="entry name" value="Nucleotide cyclase"/>
    <property type="match status" value="1"/>
</dbReference>
<dbReference type="InterPro" id="IPR000014">
    <property type="entry name" value="PAS"/>
</dbReference>
<feature type="domain" description="PAC" evidence="2">
    <location>
        <begin position="206"/>
        <end position="260"/>
    </location>
</feature>
<dbReference type="PANTHER" id="PTHR46663:SF4">
    <property type="entry name" value="DIGUANYLATE CYCLASE DGCT-RELATED"/>
    <property type="match status" value="1"/>
</dbReference>
<dbReference type="InterPro" id="IPR000700">
    <property type="entry name" value="PAS-assoc_C"/>
</dbReference>
<dbReference type="Proteomes" id="UP001254564">
    <property type="component" value="Unassembled WGS sequence"/>
</dbReference>
<evidence type="ECO:0000259" key="1">
    <source>
        <dbReference type="PROSITE" id="PS50112"/>
    </source>
</evidence>
<feature type="domain" description="GGDEF" evidence="3">
    <location>
        <begin position="292"/>
        <end position="420"/>
    </location>
</feature>
<dbReference type="InterPro" id="IPR029787">
    <property type="entry name" value="Nucleotide_cyclase"/>
</dbReference>
<sequence length="421" mass="47292">MAQENAEKNRLIALASEQAYNAVLITDADFDGGGPFIVHCNPAFCQMTGYTREALIGRPPKILQGPDTDMEVIASLKQALTQRTFWEGSTINYRNDGQAYVVNWNVSPVFNENNELTNFVSVQQDITSHVKAEKERETLIKALNQANDPVVITDEKEHIVFVNAAFEKLTGYHKEEVLGQTPAILNSGEQDAAFYRNLWQSLEKNQPFQARFINRRKDGSRYYVEQSIAPVQDEHGRCTHYISTSWQVDDIVEREKVLYAMASEDKLTGLLNRRAGDEALATAYRRWRDEHCPLSIIICDIDHFKHVNDTYGHLAGDRVIQHIAKALKEQVRPGDPVIRWGGEEFMVVIHAPQVTAVNLAERLRNAVSVLEDDEVGRVTLSLGVAEVMPGESVEQLLGRADGALYRAKSNGRNMTMHASGQ</sequence>
<dbReference type="Gene3D" id="3.30.70.270">
    <property type="match status" value="1"/>
</dbReference>
<dbReference type="EMBL" id="JARWAN010000018">
    <property type="protein sequence ID" value="MDR5899572.1"/>
    <property type="molecule type" value="Genomic_DNA"/>
</dbReference>
<dbReference type="PROSITE" id="PS50112">
    <property type="entry name" value="PAS"/>
    <property type="match status" value="2"/>
</dbReference>
<dbReference type="GO" id="GO:0052621">
    <property type="term" value="F:diguanylate cyclase activity"/>
    <property type="evidence" value="ECO:0007669"/>
    <property type="project" value="UniProtKB-EC"/>
</dbReference>
<reference evidence="4 5" key="1">
    <citation type="submission" date="2023-04" db="EMBL/GenBank/DDBJ databases">
        <title>A long-awaited taxogenomic arrangement of the family Halomonadaceae.</title>
        <authorList>
            <person name="De La Haba R."/>
            <person name="Chuvochina M."/>
            <person name="Wittouck S."/>
            <person name="Arahal D.R."/>
            <person name="Sanchez-Porro C."/>
            <person name="Hugenholtz P."/>
            <person name="Ventosa A."/>
        </authorList>
    </citation>
    <scope>NUCLEOTIDE SEQUENCE [LARGE SCALE GENOMIC DNA]</scope>
    <source>
        <strain evidence="4 5">DSM 21020</strain>
    </source>
</reference>
<dbReference type="RefSeq" id="WP_309656455.1">
    <property type="nucleotide sequence ID" value="NZ_JARWAN010000018.1"/>
</dbReference>